<evidence type="ECO:0000256" key="4">
    <source>
        <dbReference type="ARBA" id="ARBA00022679"/>
    </source>
</evidence>
<comment type="subcellular location">
    <subcellularLocation>
        <location evidence="1">Membrane</location>
        <topology evidence="1">Multi-pass membrane protein</topology>
    </subcellularLocation>
</comment>
<evidence type="ECO:0000256" key="1">
    <source>
        <dbReference type="ARBA" id="ARBA00004141"/>
    </source>
</evidence>
<dbReference type="GO" id="GO:0016020">
    <property type="term" value="C:membrane"/>
    <property type="evidence" value="ECO:0007669"/>
    <property type="project" value="UniProtKB-SubCell"/>
</dbReference>
<dbReference type="Proteomes" id="UP000503004">
    <property type="component" value="Chromosome"/>
</dbReference>
<keyword evidence="8 11" id="KW-0472">Membrane</keyword>
<reference evidence="14" key="1">
    <citation type="submission" date="2019-12" db="EMBL/GenBank/DDBJ databases">
        <authorList>
            <person name="Awala S.I."/>
            <person name="Rhee S.K."/>
        </authorList>
    </citation>
    <scope>NUCLEOTIDE SEQUENCE [LARGE SCALE GENOMIC DNA]</scope>
    <source>
        <strain evidence="14">IM1</strain>
    </source>
</reference>
<feature type="signal peptide" evidence="12">
    <location>
        <begin position="1"/>
        <end position="27"/>
    </location>
</feature>
<feature type="transmembrane region" description="Helical" evidence="11">
    <location>
        <begin position="149"/>
        <end position="167"/>
    </location>
</feature>
<dbReference type="InterPro" id="IPR043130">
    <property type="entry name" value="CDP-OH_PTrfase_TM_dom"/>
</dbReference>
<keyword evidence="4 13" id="KW-0808">Transferase</keyword>
<name>A0A858Q8A0_9GAMM</name>
<dbReference type="EC" id="2.7.8.8" evidence="13"/>
<feature type="transmembrane region" description="Helical" evidence="11">
    <location>
        <begin position="123"/>
        <end position="143"/>
    </location>
</feature>
<keyword evidence="12" id="KW-0732">Signal</keyword>
<evidence type="ECO:0000313" key="13">
    <source>
        <dbReference type="EMBL" id="QJD30025.1"/>
    </source>
</evidence>
<dbReference type="KEGG" id="metu:GNH96_08605"/>
<dbReference type="NCBIfam" id="TIGR00473">
    <property type="entry name" value="pssA"/>
    <property type="match status" value="1"/>
</dbReference>
<evidence type="ECO:0000256" key="9">
    <source>
        <dbReference type="ARBA" id="ARBA00023209"/>
    </source>
</evidence>
<feature type="chain" id="PRO_5032460447" evidence="12">
    <location>
        <begin position="28"/>
        <end position="171"/>
    </location>
</feature>
<dbReference type="GO" id="GO:0008654">
    <property type="term" value="P:phospholipid biosynthetic process"/>
    <property type="evidence" value="ECO:0007669"/>
    <property type="project" value="UniProtKB-KW"/>
</dbReference>
<protein>
    <submittedName>
        <fullName evidence="13">CDP-diacylglycerol--serine O-phosphatidyltransferase</fullName>
        <ecNumber evidence="13">2.7.8.8</ecNumber>
    </submittedName>
</protein>
<keyword evidence="14" id="KW-1185">Reference proteome</keyword>
<dbReference type="AlphaFoldDB" id="A0A858Q8A0"/>
<keyword evidence="9" id="KW-0594">Phospholipid biosynthesis</keyword>
<evidence type="ECO:0000256" key="5">
    <source>
        <dbReference type="ARBA" id="ARBA00022692"/>
    </source>
</evidence>
<comment type="similarity">
    <text evidence="2">Belongs to the CDP-alcohol phosphatidyltransferase class-I family.</text>
</comment>
<dbReference type="RefSeq" id="WP_169603304.1">
    <property type="nucleotide sequence ID" value="NZ_CP046565.1"/>
</dbReference>
<organism evidence="13 14">
    <name type="scientific">Methylococcus geothermalis</name>
    <dbReference type="NCBI Taxonomy" id="2681310"/>
    <lineage>
        <taxon>Bacteria</taxon>
        <taxon>Pseudomonadati</taxon>
        <taxon>Pseudomonadota</taxon>
        <taxon>Gammaproteobacteria</taxon>
        <taxon>Methylococcales</taxon>
        <taxon>Methylococcaceae</taxon>
        <taxon>Methylococcus</taxon>
    </lineage>
</organism>
<dbReference type="Pfam" id="PF01066">
    <property type="entry name" value="CDP-OH_P_transf"/>
    <property type="match status" value="1"/>
</dbReference>
<dbReference type="Gene3D" id="1.20.120.1760">
    <property type="match status" value="1"/>
</dbReference>
<evidence type="ECO:0000256" key="11">
    <source>
        <dbReference type="SAM" id="Phobius"/>
    </source>
</evidence>
<gene>
    <name evidence="13" type="primary">pssA</name>
    <name evidence="13" type="ORF">GNH96_08605</name>
</gene>
<evidence type="ECO:0000256" key="7">
    <source>
        <dbReference type="ARBA" id="ARBA00023098"/>
    </source>
</evidence>
<dbReference type="InterPro" id="IPR004533">
    <property type="entry name" value="CDP-diaglyc--ser_O-PTrfase"/>
</dbReference>
<evidence type="ECO:0000256" key="3">
    <source>
        <dbReference type="ARBA" id="ARBA00022516"/>
    </source>
</evidence>
<evidence type="ECO:0000256" key="8">
    <source>
        <dbReference type="ARBA" id="ARBA00023136"/>
    </source>
</evidence>
<evidence type="ECO:0000313" key="14">
    <source>
        <dbReference type="Proteomes" id="UP000503004"/>
    </source>
</evidence>
<feature type="transmembrane region" description="Helical" evidence="11">
    <location>
        <begin position="94"/>
        <end position="111"/>
    </location>
</feature>
<keyword evidence="6 11" id="KW-1133">Transmembrane helix</keyword>
<dbReference type="EMBL" id="CP046565">
    <property type="protein sequence ID" value="QJD30025.1"/>
    <property type="molecule type" value="Genomic_DNA"/>
</dbReference>
<keyword evidence="7" id="KW-0443">Lipid metabolism</keyword>
<evidence type="ECO:0000256" key="6">
    <source>
        <dbReference type="ARBA" id="ARBA00022989"/>
    </source>
</evidence>
<proteinExistence type="inferred from homology"/>
<evidence type="ECO:0000256" key="12">
    <source>
        <dbReference type="SAM" id="SignalP"/>
    </source>
</evidence>
<dbReference type="GO" id="GO:0003882">
    <property type="term" value="F:CDP-diacylglycerol-serine O-phosphatidyltransferase activity"/>
    <property type="evidence" value="ECO:0007669"/>
    <property type="project" value="UniProtKB-EC"/>
</dbReference>
<accession>A0A858Q8A0</accession>
<sequence>MNMLRLLCWADALTIANLSCGMSAIFAAIQGHPEIGAGLIALAVVWDSLDGKVAAWTHHTGREFGKQLDSLADLVSFGVSPACLFFTLSAPSWLAVPPLLFFVACGMLRLARYNISTGKGFEGVPITVNGVLFPLLYLLSVLFPPSLSAWPAVFLAMGLLMASSLKVSRLF</sequence>
<dbReference type="InterPro" id="IPR000462">
    <property type="entry name" value="CDP-OH_P_trans"/>
</dbReference>
<evidence type="ECO:0000256" key="2">
    <source>
        <dbReference type="ARBA" id="ARBA00010441"/>
    </source>
</evidence>
<keyword evidence="5 11" id="KW-0812">Transmembrane</keyword>
<keyword evidence="10" id="KW-1208">Phospholipid metabolism</keyword>
<keyword evidence="3" id="KW-0444">Lipid biosynthesis</keyword>
<evidence type="ECO:0000256" key="10">
    <source>
        <dbReference type="ARBA" id="ARBA00023264"/>
    </source>
</evidence>